<dbReference type="RefSeq" id="WP_345479523.1">
    <property type="nucleotide sequence ID" value="NZ_BAABLP010000001.1"/>
</dbReference>
<gene>
    <name evidence="2" type="ORF">GCM10025783_06690</name>
</gene>
<dbReference type="EMBL" id="BAABLP010000001">
    <property type="protein sequence ID" value="GAA4738681.1"/>
    <property type="molecule type" value="Genomic_DNA"/>
</dbReference>
<accession>A0ABP8YU86</accession>
<evidence type="ECO:0000313" key="2">
    <source>
        <dbReference type="EMBL" id="GAA4738681.1"/>
    </source>
</evidence>
<keyword evidence="1" id="KW-0472">Membrane</keyword>
<proteinExistence type="predicted"/>
<evidence type="ECO:0008006" key="4">
    <source>
        <dbReference type="Google" id="ProtNLM"/>
    </source>
</evidence>
<feature type="transmembrane region" description="Helical" evidence="1">
    <location>
        <begin position="329"/>
        <end position="350"/>
    </location>
</feature>
<protein>
    <recommendedName>
        <fullName evidence="4">DUF3137 domain-containing protein</fullName>
    </recommendedName>
</protein>
<sequence length="351" mass="38396">MRDARLETAPLLEPVPREAVRAFRKAAIARGDAPSGVAAVIVSVVVAVVMLGVAVIGLLLTRETGSPLGLLVVVIAVAVAVLVVRGLLNGAGWQRWARLDRFAQANDMRFTPVVDGTDQIGMIFDRGDDRTTSERMLLGEGWLDGRVETANYRYSITTGSGKDRRTRVYRWAYLVVQLDRHLPQLVLDAVQNDHRVLGIGSSNLPGSFASAQRLGLEGDFDRFFRLYVPEGYERDALYVLTADLMALLIDQAGTGAALDVEVVDDRMFFYASGHLDYGDPAVWQRLTTIVRTVGAKTLRQTVRYADDRIGDRAVDVVAPQGRRLRRGGITGATAVVLVAIAAWIALNLLLR</sequence>
<organism evidence="2 3">
    <name type="scientific">Amnibacterium soli</name>
    <dbReference type="NCBI Taxonomy" id="1282736"/>
    <lineage>
        <taxon>Bacteria</taxon>
        <taxon>Bacillati</taxon>
        <taxon>Actinomycetota</taxon>
        <taxon>Actinomycetes</taxon>
        <taxon>Micrococcales</taxon>
        <taxon>Microbacteriaceae</taxon>
        <taxon>Amnibacterium</taxon>
    </lineage>
</organism>
<comment type="caution">
    <text evidence="2">The sequence shown here is derived from an EMBL/GenBank/DDBJ whole genome shotgun (WGS) entry which is preliminary data.</text>
</comment>
<evidence type="ECO:0000256" key="1">
    <source>
        <dbReference type="SAM" id="Phobius"/>
    </source>
</evidence>
<evidence type="ECO:0000313" key="3">
    <source>
        <dbReference type="Proteomes" id="UP001500121"/>
    </source>
</evidence>
<dbReference type="Proteomes" id="UP001500121">
    <property type="component" value="Unassembled WGS sequence"/>
</dbReference>
<keyword evidence="1" id="KW-1133">Transmembrane helix</keyword>
<feature type="transmembrane region" description="Helical" evidence="1">
    <location>
        <begin position="37"/>
        <end position="60"/>
    </location>
</feature>
<feature type="transmembrane region" description="Helical" evidence="1">
    <location>
        <begin position="66"/>
        <end position="88"/>
    </location>
</feature>
<keyword evidence="1" id="KW-0812">Transmembrane</keyword>
<reference evidence="3" key="1">
    <citation type="journal article" date="2019" name="Int. J. Syst. Evol. Microbiol.">
        <title>The Global Catalogue of Microorganisms (GCM) 10K type strain sequencing project: providing services to taxonomists for standard genome sequencing and annotation.</title>
        <authorList>
            <consortium name="The Broad Institute Genomics Platform"/>
            <consortium name="The Broad Institute Genome Sequencing Center for Infectious Disease"/>
            <person name="Wu L."/>
            <person name="Ma J."/>
        </authorList>
    </citation>
    <scope>NUCLEOTIDE SEQUENCE [LARGE SCALE GENOMIC DNA]</scope>
    <source>
        <strain evidence="3">JCM 19015</strain>
    </source>
</reference>
<name>A0ABP8YU86_9MICO</name>
<keyword evidence="3" id="KW-1185">Reference proteome</keyword>